<evidence type="ECO:0000256" key="1">
    <source>
        <dbReference type="ARBA" id="ARBA00023002"/>
    </source>
</evidence>
<dbReference type="Gene3D" id="3.30.1060.10">
    <property type="entry name" value="Peptide methionine sulphoxide reductase MsrA"/>
    <property type="match status" value="1"/>
</dbReference>
<dbReference type="Proteomes" id="UP000197587">
    <property type="component" value="Unassembled WGS sequence"/>
</dbReference>
<evidence type="ECO:0000256" key="4">
    <source>
        <dbReference type="HAMAP-Rule" id="MF_01401"/>
    </source>
</evidence>
<dbReference type="InterPro" id="IPR036509">
    <property type="entry name" value="Met_Sox_Rdtase_MsrA_sf"/>
</dbReference>
<protein>
    <recommendedName>
        <fullName evidence="4">Peptide methionine sulfoxide reductase MsrA</fullName>
        <shortName evidence="4">Protein-methionine-S-oxide reductase</shortName>
        <ecNumber evidence="4">1.8.4.11</ecNumber>
    </recommendedName>
    <alternativeName>
        <fullName evidence="4">Peptide-methionine (S)-S-oxide reductase</fullName>
        <shortName evidence="4">Peptide Met(O) reductase</shortName>
    </alternativeName>
</protein>
<evidence type="ECO:0000313" key="6">
    <source>
        <dbReference type="EMBL" id="OWK98894.1"/>
    </source>
</evidence>
<dbReference type="RefSeq" id="WP_031504763.1">
    <property type="nucleotide sequence ID" value="NZ_JASZ02000004.1"/>
</dbReference>
<name>A0A246BB44_9FLAO</name>
<evidence type="ECO:0000256" key="3">
    <source>
        <dbReference type="ARBA" id="ARBA00048782"/>
    </source>
</evidence>
<dbReference type="HAMAP" id="MF_01401">
    <property type="entry name" value="MsrA"/>
    <property type="match status" value="1"/>
</dbReference>
<comment type="function">
    <text evidence="4">Has an important function as a repair enzyme for proteins that have been inactivated by oxidation. Catalyzes the reversible oxidation-reduction of methionine sulfoxide in proteins to methionine.</text>
</comment>
<dbReference type="AlphaFoldDB" id="A0A246BB44"/>
<dbReference type="NCBIfam" id="TIGR00401">
    <property type="entry name" value="msrA"/>
    <property type="match status" value="1"/>
</dbReference>
<evidence type="ECO:0000259" key="5">
    <source>
        <dbReference type="Pfam" id="PF01625"/>
    </source>
</evidence>
<dbReference type="GO" id="GO:0008113">
    <property type="term" value="F:peptide-methionine (S)-S-oxide reductase activity"/>
    <property type="evidence" value="ECO:0007669"/>
    <property type="project" value="UniProtKB-UniRule"/>
</dbReference>
<accession>A0A246BB44</accession>
<dbReference type="PANTHER" id="PTHR43774:SF1">
    <property type="entry name" value="PEPTIDE METHIONINE SULFOXIDE REDUCTASE MSRA 2"/>
    <property type="match status" value="1"/>
</dbReference>
<keyword evidence="7" id="KW-1185">Reference proteome</keyword>
<reference evidence="6 7" key="1">
    <citation type="submission" date="2017-05" db="EMBL/GenBank/DDBJ databases">
        <title>Genome of Chryseobacterium haifense.</title>
        <authorList>
            <person name="Newman J.D."/>
        </authorList>
    </citation>
    <scope>NUCLEOTIDE SEQUENCE [LARGE SCALE GENOMIC DNA]</scope>
    <source>
        <strain evidence="6 7">DSM 19056</strain>
    </source>
</reference>
<dbReference type="EMBL" id="JASZ02000004">
    <property type="protein sequence ID" value="OWK98894.1"/>
    <property type="molecule type" value="Genomic_DNA"/>
</dbReference>
<dbReference type="PROSITE" id="PS51257">
    <property type="entry name" value="PROKAR_LIPOPROTEIN"/>
    <property type="match status" value="1"/>
</dbReference>
<evidence type="ECO:0000313" key="7">
    <source>
        <dbReference type="Proteomes" id="UP000197587"/>
    </source>
</evidence>
<keyword evidence="1 4" id="KW-0560">Oxidoreductase</keyword>
<sequence>MNKILVFLMGLMLISCNGQEAKKPLTNKKKMDKQNLEYITFGGGCFWCVESCFNMLKGVDAAISGYSGGHKANPTYEEVCTGETGHAEVVQIAYDPKIISYEQLMDVFFFLHDPTQLNRQGNDIGTQYRSVIFYKDEAEKQKAEAALKASEASGRWQGNYVTELAQFEKFWPAEQYHQGYYNANPTQPYCSAVVGPKIAKFKKHYGELGMLKSEVTN</sequence>
<dbReference type="GO" id="GO:0033744">
    <property type="term" value="F:L-methionine:thioredoxin-disulfide S-oxidoreductase activity"/>
    <property type="evidence" value="ECO:0007669"/>
    <property type="project" value="RHEA"/>
</dbReference>
<organism evidence="6 7">
    <name type="scientific">Kaistella haifensis DSM 19056</name>
    <dbReference type="NCBI Taxonomy" id="1450526"/>
    <lineage>
        <taxon>Bacteria</taxon>
        <taxon>Pseudomonadati</taxon>
        <taxon>Bacteroidota</taxon>
        <taxon>Flavobacteriia</taxon>
        <taxon>Flavobacteriales</taxon>
        <taxon>Weeksellaceae</taxon>
        <taxon>Chryseobacterium group</taxon>
        <taxon>Kaistella</taxon>
    </lineage>
</organism>
<dbReference type="SUPFAM" id="SSF55068">
    <property type="entry name" value="Peptide methionine sulfoxide reductase"/>
    <property type="match status" value="1"/>
</dbReference>
<comment type="similarity">
    <text evidence="4">Belongs to the MsrA Met sulfoxide reductase family.</text>
</comment>
<feature type="active site" evidence="4">
    <location>
        <position position="45"/>
    </location>
</feature>
<comment type="catalytic activity">
    <reaction evidence="3 4">
        <text>[thioredoxin]-disulfide + L-methionine + H2O = L-methionine (S)-S-oxide + [thioredoxin]-dithiol</text>
        <dbReference type="Rhea" id="RHEA:19993"/>
        <dbReference type="Rhea" id="RHEA-COMP:10698"/>
        <dbReference type="Rhea" id="RHEA-COMP:10700"/>
        <dbReference type="ChEBI" id="CHEBI:15377"/>
        <dbReference type="ChEBI" id="CHEBI:29950"/>
        <dbReference type="ChEBI" id="CHEBI:50058"/>
        <dbReference type="ChEBI" id="CHEBI:57844"/>
        <dbReference type="ChEBI" id="CHEBI:58772"/>
        <dbReference type="EC" id="1.8.4.11"/>
    </reaction>
</comment>
<comment type="catalytic activity">
    <reaction evidence="2 4">
        <text>L-methionyl-[protein] + [thioredoxin]-disulfide + H2O = L-methionyl-(S)-S-oxide-[protein] + [thioredoxin]-dithiol</text>
        <dbReference type="Rhea" id="RHEA:14217"/>
        <dbReference type="Rhea" id="RHEA-COMP:10698"/>
        <dbReference type="Rhea" id="RHEA-COMP:10700"/>
        <dbReference type="Rhea" id="RHEA-COMP:12313"/>
        <dbReference type="Rhea" id="RHEA-COMP:12315"/>
        <dbReference type="ChEBI" id="CHEBI:15377"/>
        <dbReference type="ChEBI" id="CHEBI:16044"/>
        <dbReference type="ChEBI" id="CHEBI:29950"/>
        <dbReference type="ChEBI" id="CHEBI:44120"/>
        <dbReference type="ChEBI" id="CHEBI:50058"/>
        <dbReference type="EC" id="1.8.4.11"/>
    </reaction>
</comment>
<dbReference type="InterPro" id="IPR002569">
    <property type="entry name" value="Met_Sox_Rdtase_MsrA_dom"/>
</dbReference>
<dbReference type="Pfam" id="PF01625">
    <property type="entry name" value="PMSR"/>
    <property type="match status" value="1"/>
</dbReference>
<evidence type="ECO:0000256" key="2">
    <source>
        <dbReference type="ARBA" id="ARBA00047806"/>
    </source>
</evidence>
<comment type="caution">
    <text evidence="6">The sequence shown here is derived from an EMBL/GenBank/DDBJ whole genome shotgun (WGS) entry which is preliminary data.</text>
</comment>
<dbReference type="EC" id="1.8.4.11" evidence="4"/>
<feature type="domain" description="Peptide methionine sulphoxide reductase MsrA" evidence="5">
    <location>
        <begin position="39"/>
        <end position="190"/>
    </location>
</feature>
<proteinExistence type="inferred from homology"/>
<dbReference type="PANTHER" id="PTHR43774">
    <property type="entry name" value="PEPTIDE METHIONINE SULFOXIDE REDUCTASE"/>
    <property type="match status" value="1"/>
</dbReference>
<gene>
    <name evidence="4" type="primary">msrA</name>
    <name evidence="6" type="ORF">AP75_03295</name>
</gene>